<keyword evidence="2" id="KW-1185">Reference proteome</keyword>
<evidence type="ECO:0000313" key="1">
    <source>
        <dbReference type="EMBL" id="MFC3963556.1"/>
    </source>
</evidence>
<gene>
    <name evidence="1" type="ORF">ACFO0B_16315</name>
</gene>
<dbReference type="RefSeq" id="WP_378613304.1">
    <property type="nucleotide sequence ID" value="NZ_JBHSAX010000014.1"/>
</dbReference>
<dbReference type="Proteomes" id="UP001595696">
    <property type="component" value="Unassembled WGS sequence"/>
</dbReference>
<proteinExistence type="predicted"/>
<reference evidence="2" key="1">
    <citation type="journal article" date="2019" name="Int. J. Syst. Evol. Microbiol.">
        <title>The Global Catalogue of Microorganisms (GCM) 10K type strain sequencing project: providing services to taxonomists for standard genome sequencing and annotation.</title>
        <authorList>
            <consortium name="The Broad Institute Genomics Platform"/>
            <consortium name="The Broad Institute Genome Sequencing Center for Infectious Disease"/>
            <person name="Wu L."/>
            <person name="Ma J."/>
        </authorList>
    </citation>
    <scope>NUCLEOTIDE SEQUENCE [LARGE SCALE GENOMIC DNA]</scope>
    <source>
        <strain evidence="2">CGMCC 4.7330</strain>
    </source>
</reference>
<organism evidence="1 2">
    <name type="scientific">Nocardia jiangsuensis</name>
    <dbReference type="NCBI Taxonomy" id="1691563"/>
    <lineage>
        <taxon>Bacteria</taxon>
        <taxon>Bacillati</taxon>
        <taxon>Actinomycetota</taxon>
        <taxon>Actinomycetes</taxon>
        <taxon>Mycobacteriales</taxon>
        <taxon>Nocardiaceae</taxon>
        <taxon>Nocardia</taxon>
    </lineage>
</organism>
<dbReference type="EMBL" id="JBHSAX010000014">
    <property type="protein sequence ID" value="MFC3963556.1"/>
    <property type="molecule type" value="Genomic_DNA"/>
</dbReference>
<evidence type="ECO:0000313" key="2">
    <source>
        <dbReference type="Proteomes" id="UP001595696"/>
    </source>
</evidence>
<accession>A0ABV8DU42</accession>
<comment type="caution">
    <text evidence="1">The sequence shown here is derived from an EMBL/GenBank/DDBJ whole genome shotgun (WGS) entry which is preliminary data.</text>
</comment>
<sequence>MAVHVIGRSLMTSDRTDHQAKSVGTGGWVVSFLPGRTLTLEQATAAMQAAEAVMTVGALAGQVGLTAMETVGLALQEPPWPAPAAEPAFRPALLRGLVSAVAQRA</sequence>
<protein>
    <submittedName>
        <fullName evidence="1">Uncharacterized protein</fullName>
    </submittedName>
</protein>
<name>A0ABV8DU42_9NOCA</name>